<evidence type="ECO:0000313" key="3">
    <source>
        <dbReference type="Proteomes" id="UP000269721"/>
    </source>
</evidence>
<name>A0A4P9W536_9FUNG</name>
<keyword evidence="3" id="KW-1185">Reference proteome</keyword>
<accession>A0A4P9W536</accession>
<dbReference type="AlphaFoldDB" id="A0A4P9W536"/>
<feature type="chain" id="PRO_5020403440" evidence="1">
    <location>
        <begin position="24"/>
        <end position="114"/>
    </location>
</feature>
<feature type="signal peptide" evidence="1">
    <location>
        <begin position="1"/>
        <end position="23"/>
    </location>
</feature>
<reference evidence="3" key="1">
    <citation type="journal article" date="2018" name="Nat. Microbiol.">
        <title>Leveraging single-cell genomics to expand the fungal tree of life.</title>
        <authorList>
            <person name="Ahrendt S.R."/>
            <person name="Quandt C.A."/>
            <person name="Ciobanu D."/>
            <person name="Clum A."/>
            <person name="Salamov A."/>
            <person name="Andreopoulos B."/>
            <person name="Cheng J.F."/>
            <person name="Woyke T."/>
            <person name="Pelin A."/>
            <person name="Henrissat B."/>
            <person name="Reynolds N.K."/>
            <person name="Benny G.L."/>
            <person name="Smith M.E."/>
            <person name="James T.Y."/>
            <person name="Grigoriev I.V."/>
        </authorList>
    </citation>
    <scope>NUCLEOTIDE SEQUENCE [LARGE SCALE GENOMIC DNA]</scope>
</reference>
<gene>
    <name evidence="2" type="ORF">BDK51DRAFT_45428</name>
</gene>
<dbReference type="Proteomes" id="UP000269721">
    <property type="component" value="Unassembled WGS sequence"/>
</dbReference>
<protein>
    <submittedName>
        <fullName evidence="2">Uncharacterized protein</fullName>
    </submittedName>
</protein>
<evidence type="ECO:0000256" key="1">
    <source>
        <dbReference type="SAM" id="SignalP"/>
    </source>
</evidence>
<proteinExistence type="predicted"/>
<sequence>MLKILPLFSTALLSAVLLSPSAGTMAPPQTPLTPRPRSTTLSFVPGFFDHSDPATNDSTYPLLSPRFGLVEGLDWPTFVAKIKALRADARREQEEDPARGRSDVKVFWVQRHGQ</sequence>
<organism evidence="2 3">
    <name type="scientific">Blyttiomyces helicus</name>
    <dbReference type="NCBI Taxonomy" id="388810"/>
    <lineage>
        <taxon>Eukaryota</taxon>
        <taxon>Fungi</taxon>
        <taxon>Fungi incertae sedis</taxon>
        <taxon>Chytridiomycota</taxon>
        <taxon>Chytridiomycota incertae sedis</taxon>
        <taxon>Chytridiomycetes</taxon>
        <taxon>Chytridiomycetes incertae sedis</taxon>
        <taxon>Blyttiomyces</taxon>
    </lineage>
</organism>
<dbReference type="EMBL" id="KZ997718">
    <property type="protein sequence ID" value="RKO87052.1"/>
    <property type="molecule type" value="Genomic_DNA"/>
</dbReference>
<keyword evidence="1" id="KW-0732">Signal</keyword>
<evidence type="ECO:0000313" key="2">
    <source>
        <dbReference type="EMBL" id="RKO87052.1"/>
    </source>
</evidence>